<reference evidence="2" key="1">
    <citation type="submission" date="2020-10" db="EMBL/GenBank/DDBJ databases">
        <authorList>
            <person name="Gilroy R."/>
        </authorList>
    </citation>
    <scope>NUCLEOTIDE SEQUENCE</scope>
    <source>
        <strain evidence="2">ChiSjej3B21-11622</strain>
    </source>
</reference>
<dbReference type="Proteomes" id="UP000886886">
    <property type="component" value="Unassembled WGS sequence"/>
</dbReference>
<organism evidence="2 3">
    <name type="scientific">Candidatus Limivivens merdigallinarum</name>
    <dbReference type="NCBI Taxonomy" id="2840859"/>
    <lineage>
        <taxon>Bacteria</taxon>
        <taxon>Bacillati</taxon>
        <taxon>Bacillota</taxon>
        <taxon>Clostridia</taxon>
        <taxon>Lachnospirales</taxon>
        <taxon>Lachnospiraceae</taxon>
        <taxon>Lachnospiraceae incertae sedis</taxon>
        <taxon>Candidatus Limivivens</taxon>
    </lineage>
</organism>
<reference evidence="2" key="2">
    <citation type="journal article" date="2021" name="PeerJ">
        <title>Extensive microbial diversity within the chicken gut microbiome revealed by metagenomics and culture.</title>
        <authorList>
            <person name="Gilroy R."/>
            <person name="Ravi A."/>
            <person name="Getino M."/>
            <person name="Pursley I."/>
            <person name="Horton D.L."/>
            <person name="Alikhan N.F."/>
            <person name="Baker D."/>
            <person name="Gharbi K."/>
            <person name="Hall N."/>
            <person name="Watson M."/>
            <person name="Adriaenssens E.M."/>
            <person name="Foster-Nyarko E."/>
            <person name="Jarju S."/>
            <person name="Secka A."/>
            <person name="Antonio M."/>
            <person name="Oren A."/>
            <person name="Chaudhuri R.R."/>
            <person name="La Ragione R."/>
            <person name="Hildebrand F."/>
            <person name="Pallen M.J."/>
        </authorList>
    </citation>
    <scope>NUCLEOTIDE SEQUENCE</scope>
    <source>
        <strain evidence="2">ChiSjej3B21-11622</strain>
    </source>
</reference>
<evidence type="ECO:0000313" key="2">
    <source>
        <dbReference type="EMBL" id="HIQ96787.1"/>
    </source>
</evidence>
<protein>
    <submittedName>
        <fullName evidence="2">Uncharacterized protein</fullName>
    </submittedName>
</protein>
<comment type="caution">
    <text evidence="2">The sequence shown here is derived from an EMBL/GenBank/DDBJ whole genome shotgun (WGS) entry which is preliminary data.</text>
</comment>
<evidence type="ECO:0000256" key="1">
    <source>
        <dbReference type="SAM" id="Phobius"/>
    </source>
</evidence>
<feature type="transmembrane region" description="Helical" evidence="1">
    <location>
        <begin position="20"/>
        <end position="43"/>
    </location>
</feature>
<dbReference type="EMBL" id="DVFT01000139">
    <property type="protein sequence ID" value="HIQ96787.1"/>
    <property type="molecule type" value="Genomic_DNA"/>
</dbReference>
<sequence length="46" mass="5132">MKRLLGYTLFWVGMGMLLSFFVPGPFLSVCLTAGLLIVGYLLFCSR</sequence>
<keyword evidence="1" id="KW-0472">Membrane</keyword>
<evidence type="ECO:0000313" key="3">
    <source>
        <dbReference type="Proteomes" id="UP000886886"/>
    </source>
</evidence>
<keyword evidence="1" id="KW-0812">Transmembrane</keyword>
<accession>A0A9D1D166</accession>
<proteinExistence type="predicted"/>
<gene>
    <name evidence="2" type="ORF">IAB26_09510</name>
</gene>
<dbReference type="AlphaFoldDB" id="A0A9D1D166"/>
<name>A0A9D1D166_9FIRM</name>
<keyword evidence="1" id="KW-1133">Transmembrane helix</keyword>